<dbReference type="PROSITE" id="PS51029">
    <property type="entry name" value="MADF"/>
    <property type="match status" value="1"/>
</dbReference>
<evidence type="ECO:0000313" key="2">
    <source>
        <dbReference type="Proteomes" id="UP000504633"/>
    </source>
</evidence>
<dbReference type="PANTHER" id="PTHR12243">
    <property type="entry name" value="MADF DOMAIN TRANSCRIPTION FACTOR"/>
    <property type="match status" value="1"/>
</dbReference>
<name>A0A6J1MC64_DROHY</name>
<dbReference type="Proteomes" id="UP000504633">
    <property type="component" value="Unplaced"/>
</dbReference>
<dbReference type="InterPro" id="IPR006578">
    <property type="entry name" value="MADF-dom"/>
</dbReference>
<dbReference type="RefSeq" id="XP_023176804.1">
    <property type="nucleotide sequence ID" value="XM_023321036.2"/>
</dbReference>
<organism evidence="2 3">
    <name type="scientific">Drosophila hydei</name>
    <name type="common">Fruit fly</name>
    <dbReference type="NCBI Taxonomy" id="7224"/>
    <lineage>
        <taxon>Eukaryota</taxon>
        <taxon>Metazoa</taxon>
        <taxon>Ecdysozoa</taxon>
        <taxon>Arthropoda</taxon>
        <taxon>Hexapoda</taxon>
        <taxon>Insecta</taxon>
        <taxon>Pterygota</taxon>
        <taxon>Neoptera</taxon>
        <taxon>Endopterygota</taxon>
        <taxon>Diptera</taxon>
        <taxon>Brachycera</taxon>
        <taxon>Muscomorpha</taxon>
        <taxon>Ephydroidea</taxon>
        <taxon>Drosophilidae</taxon>
        <taxon>Drosophila</taxon>
    </lineage>
</organism>
<dbReference type="GeneID" id="111603449"/>
<evidence type="ECO:0000259" key="1">
    <source>
        <dbReference type="PROSITE" id="PS51029"/>
    </source>
</evidence>
<feature type="domain" description="MADF" evidence="1">
    <location>
        <begin position="35"/>
        <end position="118"/>
    </location>
</feature>
<reference evidence="3" key="1">
    <citation type="submission" date="2025-08" db="UniProtKB">
        <authorList>
            <consortium name="RefSeq"/>
        </authorList>
    </citation>
    <scope>IDENTIFICATION</scope>
    <source>
        <strain evidence="3">15085-1641.00</strain>
        <tissue evidence="3">Whole body</tissue>
    </source>
</reference>
<dbReference type="AlphaFoldDB" id="A0A6J1MC64"/>
<dbReference type="SMART" id="SM00595">
    <property type="entry name" value="MADF"/>
    <property type="match status" value="1"/>
</dbReference>
<dbReference type="InterPro" id="IPR039353">
    <property type="entry name" value="TF_Adf1"/>
</dbReference>
<proteinExistence type="predicted"/>
<dbReference type="PANTHER" id="PTHR12243:SF67">
    <property type="entry name" value="COREPRESSOR OF PANGOLIN, ISOFORM A-RELATED"/>
    <property type="match status" value="1"/>
</dbReference>
<keyword evidence="2" id="KW-1185">Reference proteome</keyword>
<evidence type="ECO:0000313" key="3">
    <source>
        <dbReference type="RefSeq" id="XP_023176804.1"/>
    </source>
</evidence>
<dbReference type="KEGG" id="dhe:111603449"/>
<dbReference type="OrthoDB" id="6577442at2759"/>
<sequence>MESRNKQFSDWMSSKKRCRRTRKIEQEWTPNDVRLLIRLVAQRDLLWDPSNSSHKDGKLREEAFRIIASKLDRTLADCKAKWDNLRAQYRSYQAKATQNVKIKWQYFEPLHFLHQVCEPRKSKGNSLQLESNDEVTIKRTPSVHLMDDLDTCSSLFSFAAKAPELHDRSIAIEARDHNPNSQQIFGNFIADQMCQLQPHIADELKRNILKLIVEALDKQ</sequence>
<dbReference type="Pfam" id="PF10545">
    <property type="entry name" value="MADF_DNA_bdg"/>
    <property type="match status" value="1"/>
</dbReference>
<accession>A0A6J1MC64</accession>
<protein>
    <submittedName>
        <fullName evidence="3">Uncharacterized protein LOC111603449 isoform X1</fullName>
    </submittedName>
</protein>
<gene>
    <name evidence="3" type="primary">LOC111603449</name>
</gene>
<dbReference type="OMA" id="PHSHQIF"/>